<keyword evidence="1" id="KW-0472">Membrane</keyword>
<keyword evidence="3" id="KW-1185">Reference proteome</keyword>
<keyword evidence="1" id="KW-1133">Transmembrane helix</keyword>
<proteinExistence type="predicted"/>
<name>A0A0D8X6W7_DICVI</name>
<sequence>PSGMHMCSYAFTQNGFDNIDIVNIRTPIFHTWQQNLLHLYFIGQLCAVLCLIAYCFSQTKSLEKAASFVFTIFAASAALVCCGSSVAFAIFSYMVEYRFLQVSVSGIYEKHRGYSFYVALCGSLLYIIALCFSLSYTVHVLRKDRYVSGSIDLERPMVGEQSYHGCGVPQFSQEDYFAMRSLPGVPNR</sequence>
<dbReference type="Proteomes" id="UP000053766">
    <property type="component" value="Unassembled WGS sequence"/>
</dbReference>
<dbReference type="AlphaFoldDB" id="A0A0D8X6W7"/>
<feature type="transmembrane region" description="Helical" evidence="1">
    <location>
        <begin position="37"/>
        <end position="56"/>
    </location>
</feature>
<dbReference type="EMBL" id="KN717423">
    <property type="protein sequence ID" value="KJH40280.1"/>
    <property type="molecule type" value="Genomic_DNA"/>
</dbReference>
<dbReference type="Pfam" id="PF07062">
    <property type="entry name" value="Clc-like"/>
    <property type="match status" value="1"/>
</dbReference>
<gene>
    <name evidence="2" type="ORF">DICVIV_13777</name>
</gene>
<protein>
    <submittedName>
        <fullName evidence="2">Clc-like protein</fullName>
    </submittedName>
</protein>
<keyword evidence="1" id="KW-0812">Transmembrane</keyword>
<evidence type="ECO:0000256" key="1">
    <source>
        <dbReference type="SAM" id="Phobius"/>
    </source>
</evidence>
<dbReference type="InterPro" id="IPR010761">
    <property type="entry name" value="Clc_prot-like"/>
</dbReference>
<organism evidence="2 3">
    <name type="scientific">Dictyocaulus viviparus</name>
    <name type="common">Bovine lungworm</name>
    <dbReference type="NCBI Taxonomy" id="29172"/>
    <lineage>
        <taxon>Eukaryota</taxon>
        <taxon>Metazoa</taxon>
        <taxon>Ecdysozoa</taxon>
        <taxon>Nematoda</taxon>
        <taxon>Chromadorea</taxon>
        <taxon>Rhabditida</taxon>
        <taxon>Rhabditina</taxon>
        <taxon>Rhabditomorpha</taxon>
        <taxon>Strongyloidea</taxon>
        <taxon>Metastrongylidae</taxon>
        <taxon>Dictyocaulus</taxon>
    </lineage>
</organism>
<dbReference type="GO" id="GO:0016020">
    <property type="term" value="C:membrane"/>
    <property type="evidence" value="ECO:0007669"/>
    <property type="project" value="InterPro"/>
</dbReference>
<reference evidence="3" key="2">
    <citation type="journal article" date="2016" name="Sci. Rep.">
        <title>Dictyocaulus viviparus genome, variome and transcriptome elucidate lungworm biology and support future intervention.</title>
        <authorList>
            <person name="McNulty S.N."/>
            <person name="Strube C."/>
            <person name="Rosa B.A."/>
            <person name="Martin J.C."/>
            <person name="Tyagi R."/>
            <person name="Choi Y.J."/>
            <person name="Wang Q."/>
            <person name="Hallsworth Pepin K."/>
            <person name="Zhang X."/>
            <person name="Ozersky P."/>
            <person name="Wilson R.K."/>
            <person name="Sternberg P.W."/>
            <person name="Gasser R.B."/>
            <person name="Mitreva M."/>
        </authorList>
    </citation>
    <scope>NUCLEOTIDE SEQUENCE [LARGE SCALE GENOMIC DNA]</scope>
    <source>
        <strain evidence="3">HannoverDv2000</strain>
    </source>
</reference>
<feature type="non-terminal residue" evidence="2">
    <location>
        <position position="1"/>
    </location>
</feature>
<dbReference type="OrthoDB" id="10025519at2759"/>
<feature type="transmembrane region" description="Helical" evidence="1">
    <location>
        <begin position="68"/>
        <end position="94"/>
    </location>
</feature>
<reference evidence="2 3" key="1">
    <citation type="submission" date="2013-11" db="EMBL/GenBank/DDBJ databases">
        <title>Draft genome of the bovine lungworm Dictyocaulus viviparus.</title>
        <authorList>
            <person name="Mitreva M."/>
        </authorList>
    </citation>
    <scope>NUCLEOTIDE SEQUENCE [LARGE SCALE GENOMIC DNA]</scope>
    <source>
        <strain evidence="2 3">HannoverDv2000</strain>
    </source>
</reference>
<accession>A0A0D8X6W7</accession>
<feature type="transmembrane region" description="Helical" evidence="1">
    <location>
        <begin position="114"/>
        <end position="136"/>
    </location>
</feature>
<evidence type="ECO:0000313" key="3">
    <source>
        <dbReference type="Proteomes" id="UP000053766"/>
    </source>
</evidence>
<evidence type="ECO:0000313" key="2">
    <source>
        <dbReference type="EMBL" id="KJH40280.1"/>
    </source>
</evidence>